<protein>
    <recommendedName>
        <fullName evidence="1">Fatty acyl-CoA reductase</fullName>
        <ecNumber evidence="1">1.2.1.84</ecNumber>
    </recommendedName>
</protein>
<comment type="function">
    <text evidence="1">Catalyzes the reduction of fatty acyl-CoA to fatty alcohols.</text>
</comment>
<feature type="domain" description="Thioester reductase (TE)" evidence="2">
    <location>
        <begin position="19"/>
        <end position="292"/>
    </location>
</feature>
<dbReference type="EMBL" id="CP044620">
    <property type="protein sequence ID" value="QRD85232.1"/>
    <property type="molecule type" value="Genomic_DNA"/>
</dbReference>
<keyword evidence="1" id="KW-0444">Lipid biosynthesis</keyword>
<dbReference type="InterPro" id="IPR026055">
    <property type="entry name" value="FAR"/>
</dbReference>
<gene>
    <name evidence="3" type="ORF">F9C07_2281393</name>
</gene>
<dbReference type="VEuPathDB" id="FungiDB:AFLA_006467"/>
<dbReference type="InterPro" id="IPR013120">
    <property type="entry name" value="FAR_NAD-bd"/>
</dbReference>
<name>A0A7G5JZK6_ASPFN</name>
<evidence type="ECO:0000313" key="4">
    <source>
        <dbReference type="Proteomes" id="UP000596276"/>
    </source>
</evidence>
<comment type="catalytic activity">
    <reaction evidence="1">
        <text>a long-chain fatty acyl-CoA + 2 NADPH + 2 H(+) = a long-chain primary fatty alcohol + 2 NADP(+) + CoA</text>
        <dbReference type="Rhea" id="RHEA:52716"/>
        <dbReference type="ChEBI" id="CHEBI:15378"/>
        <dbReference type="ChEBI" id="CHEBI:57287"/>
        <dbReference type="ChEBI" id="CHEBI:57783"/>
        <dbReference type="ChEBI" id="CHEBI:58349"/>
        <dbReference type="ChEBI" id="CHEBI:77396"/>
        <dbReference type="ChEBI" id="CHEBI:83139"/>
        <dbReference type="EC" id="1.2.1.84"/>
    </reaction>
</comment>
<dbReference type="PANTHER" id="PTHR11011:SF45">
    <property type="entry name" value="FATTY ACYL-COA REDUCTASE CG8306-RELATED"/>
    <property type="match status" value="1"/>
</dbReference>
<evidence type="ECO:0000313" key="3">
    <source>
        <dbReference type="EMBL" id="QRD85232.1"/>
    </source>
</evidence>
<comment type="similarity">
    <text evidence="1">Belongs to the fatty acyl-CoA reductase family.</text>
</comment>
<dbReference type="GO" id="GO:0035336">
    <property type="term" value="P:long-chain fatty-acyl-CoA metabolic process"/>
    <property type="evidence" value="ECO:0007669"/>
    <property type="project" value="TreeGrafter"/>
</dbReference>
<dbReference type="Proteomes" id="UP000596276">
    <property type="component" value="Chromosome 3"/>
</dbReference>
<dbReference type="VEuPathDB" id="FungiDB:F9C07_2281393"/>
<evidence type="ECO:0000256" key="1">
    <source>
        <dbReference type="RuleBase" id="RU363097"/>
    </source>
</evidence>
<dbReference type="Pfam" id="PF07993">
    <property type="entry name" value="NAD_binding_4"/>
    <property type="match status" value="1"/>
</dbReference>
<dbReference type="GO" id="GO:0005777">
    <property type="term" value="C:peroxisome"/>
    <property type="evidence" value="ECO:0007669"/>
    <property type="project" value="TreeGrafter"/>
</dbReference>
<keyword evidence="1" id="KW-0560">Oxidoreductase</keyword>
<dbReference type="SUPFAM" id="SSF51735">
    <property type="entry name" value="NAD(P)-binding Rossmann-fold domains"/>
    <property type="match status" value="1"/>
</dbReference>
<reference evidence="4" key="1">
    <citation type="journal article" date="2021" name="G3 (Bethesda)">
        <title>Chromosome assembled and annotated genome sequence of Aspergillus flavus NRRL 3357.</title>
        <authorList>
            <person name="Skerker J.M."/>
            <person name="Pianalto K.M."/>
            <person name="Mondo S.J."/>
            <person name="Yang K."/>
            <person name="Arkin A.P."/>
            <person name="Keller N.P."/>
            <person name="Grigoriev I.V."/>
            <person name="Louise Glass N.L."/>
        </authorList>
    </citation>
    <scope>NUCLEOTIDE SEQUENCE [LARGE SCALE GENOMIC DNA]</scope>
    <source>
        <strain evidence="4">ATCC 200026 / FGSC A1120 / IAM 13836 / NRRL 3357 / JCM 12722 / SRRC 167</strain>
    </source>
</reference>
<dbReference type="GO" id="GO:0080019">
    <property type="term" value="F:alcohol-forming very long-chain fatty acyl-CoA reductase activity"/>
    <property type="evidence" value="ECO:0007669"/>
    <property type="project" value="InterPro"/>
</dbReference>
<evidence type="ECO:0000259" key="2">
    <source>
        <dbReference type="Pfam" id="PF07993"/>
    </source>
</evidence>
<proteinExistence type="inferred from homology"/>
<keyword evidence="4" id="KW-1185">Reference proteome</keyword>
<dbReference type="InterPro" id="IPR036291">
    <property type="entry name" value="NAD(P)-bd_dom_sf"/>
</dbReference>
<dbReference type="GO" id="GO:0102965">
    <property type="term" value="F:alcohol-forming long-chain fatty acyl-CoA reductase activity"/>
    <property type="evidence" value="ECO:0007669"/>
    <property type="project" value="UniProtKB-EC"/>
</dbReference>
<dbReference type="Gene3D" id="3.40.50.720">
    <property type="entry name" value="NAD(P)-binding Rossmann-like Domain"/>
    <property type="match status" value="1"/>
</dbReference>
<dbReference type="OMA" id="CNEIPVD"/>
<sequence length="426" mass="47798">MNMDAASASEWWRDQVVFLTGGTGTLGGCLLYKLAIQLPTKRMFVLCRGSIHSALEKLERSMPDEINEVMDSGKVTFVVGDLSKPSLGLRAVDRAQLQQQVTVVINSAANVSLRQELQASMVDNCLVHLSLVDFVSSFAHLKRLLHVSTAYVNSFLPGGTVQEKIYHLDNKAVTKERDNFLQEVQEIVSTGQTRYNMLEFPAPYALAKYLLEQLLLDRKDNQHYSTLIIRPSNIGPALQHPHRFYGFDLKIPLHSYVQSLLRTDNHGIEHFCSIVDPKCIIDEVPVDIVANVSLLHLASGTTDIVHATSQLYVPYSLSKVASLVASNMSQTTSMSICQRGGVVLSPKHAEAFFQMLARFNRGWEFSCARSECLRQTITSGPLSLRLDWHDPEEFMRVRIRMLVHKFQKLLFNTSRGPDSALYGECV</sequence>
<accession>A0A7G5JZK6</accession>
<dbReference type="AlphaFoldDB" id="A0A7G5JZK6"/>
<dbReference type="PANTHER" id="PTHR11011">
    <property type="entry name" value="MALE STERILITY PROTEIN 2-RELATED"/>
    <property type="match status" value="1"/>
</dbReference>
<accession>B8N7U8</accession>
<organism evidence="3 4">
    <name type="scientific">Aspergillus flavus (strain ATCC 200026 / FGSC A1120 / IAM 13836 / NRRL 3357 / JCM 12722 / SRRC 167)</name>
    <dbReference type="NCBI Taxonomy" id="332952"/>
    <lineage>
        <taxon>Eukaryota</taxon>
        <taxon>Fungi</taxon>
        <taxon>Dikarya</taxon>
        <taxon>Ascomycota</taxon>
        <taxon>Pezizomycotina</taxon>
        <taxon>Eurotiomycetes</taxon>
        <taxon>Eurotiomycetidae</taxon>
        <taxon>Eurotiales</taxon>
        <taxon>Aspergillaceae</taxon>
        <taxon>Aspergillus</taxon>
        <taxon>Aspergillus subgen. Circumdati</taxon>
    </lineage>
</organism>
<dbReference type="EC" id="1.2.1.84" evidence="1"/>
<keyword evidence="1" id="KW-0443">Lipid metabolism</keyword>
<keyword evidence="1" id="KW-0521">NADP</keyword>